<proteinExistence type="predicted"/>
<evidence type="ECO:0000313" key="1">
    <source>
        <dbReference type="EMBL" id="DAF52425.1"/>
    </source>
</evidence>
<sequence>MMVLLKIKKNDGGITKLPSILRYPSKVQNIEGNNIPYRSCDHIENITNDLNTVGHWGYADPGAKYKNAIAGRNGSRKHPSTIRGYDFKYDGLIPDSAKVTSIIVQYSYRKLAYSAQISQTAHGSFSNPEIILSSLNLSKTGNAPPRNNFGEYEVQFNNLNLKGKDINTPNFDVKFDLPQNTSTNPCYIEMKYLRVIVVYTTGNYIPSISIEPNIVSYGEKVAVKCTMVETSGTKPSEEISANIKIITNGDCEITYDSPYYDWTTGIWRQATTNGKAELIFYVTPTSEGLFTITLDENNSGHSTKTTFVVEKPQLEVWDFYANNKEIEISTDTVTDLTYLNITLKTDAPLDLTLNLNFGGLTVKEPVPGLSNNILQISKSQWQKDDSGNIVWDTNIPLYSKSSGEHNIEMTSPLLLGVFTDKVKVNIPDSYKSYYSVLNLSEFTLSNLEHGETYVFSALGRLLNASKIEKGLKNLRVCVVNGTTNSYTNQISVKDIWEELSCEFTYDASKPIYLIFYGNFIDFDYGTVEFGNLSLILKERYAGYEYPVLALSPKRYLLGDVGSTANLLLEPPELALSTKHFFEGFNWQGLENNNVLIHGIEITGDISVEESINLICGVGTLDADELDYYLDSINITRNDTNFKFGGKFHNFGIPFPEINTILNDLRFFLQIDDAFDNVTPFQVEMKNVQITVYYSKNSGEDCDFYINGVSCKYFLISMSPETEIPRGANFDTEKYKIEGADGKYPIRVNVDDKKIKLKFRVYGDDFEESTEIMKYVSDYLYPERDTLDSPILKSISFFFSPEECFDYYIEDSIDAEAMVGGYDCEVNLIIPSGLSRNINPLRKSFAGTITTIGKVKPDIILYKLNEDESTSIQIIESESGQLMKLEGEFITNLPETTKIKIDCENRNVFYEKYSEWFKIDPNCISVDSSFFILDHHFNFENSINCKVTDVIYYEKGG</sequence>
<dbReference type="EMBL" id="BK032636">
    <property type="protein sequence ID" value="DAF52425.1"/>
    <property type="molecule type" value="Genomic_DNA"/>
</dbReference>
<protein>
    <submittedName>
        <fullName evidence="1">Tail protein</fullName>
    </submittedName>
</protein>
<organism evidence="1">
    <name type="scientific">Siphoviridae sp. cteZR38</name>
    <dbReference type="NCBI Taxonomy" id="2827906"/>
    <lineage>
        <taxon>Viruses</taxon>
        <taxon>Duplodnaviria</taxon>
        <taxon>Heunggongvirae</taxon>
        <taxon>Uroviricota</taxon>
        <taxon>Caudoviricetes</taxon>
    </lineage>
</organism>
<accession>A0A8S5SN38</accession>
<reference evidence="1" key="1">
    <citation type="journal article" date="2021" name="Proc. Natl. Acad. Sci. U.S.A.">
        <title>A Catalog of Tens of Thousands of Viruses from Human Metagenomes Reveals Hidden Associations with Chronic Diseases.</title>
        <authorList>
            <person name="Tisza M.J."/>
            <person name="Buck C.B."/>
        </authorList>
    </citation>
    <scope>NUCLEOTIDE SEQUENCE</scope>
    <source>
        <strain evidence="1">CteZR38</strain>
    </source>
</reference>
<name>A0A8S5SN38_9CAUD</name>